<keyword evidence="4" id="KW-0808">Transferase</keyword>
<dbReference type="SFLD" id="SFLDG00358">
    <property type="entry name" value="Main_(cytGST)"/>
    <property type="match status" value="1"/>
</dbReference>
<dbReference type="InterPro" id="IPR036249">
    <property type="entry name" value="Thioredoxin-like_sf"/>
</dbReference>
<evidence type="ECO:0000259" key="3">
    <source>
        <dbReference type="PROSITE" id="PS50405"/>
    </source>
</evidence>
<name>A0A832PKI9_9RHOB</name>
<organism evidence="4 5">
    <name type="scientific">Paracoccus solventivorans</name>
    <dbReference type="NCBI Taxonomy" id="53463"/>
    <lineage>
        <taxon>Bacteria</taxon>
        <taxon>Pseudomonadati</taxon>
        <taxon>Pseudomonadota</taxon>
        <taxon>Alphaproteobacteria</taxon>
        <taxon>Rhodobacterales</taxon>
        <taxon>Paracoccaceae</taxon>
        <taxon>Paracoccus</taxon>
    </lineage>
</organism>
<dbReference type="InterPro" id="IPR010987">
    <property type="entry name" value="Glutathione-S-Trfase_C-like"/>
</dbReference>
<dbReference type="RefSeq" id="WP_303729400.1">
    <property type="nucleotide sequence ID" value="NZ_DULP01000063.1"/>
</dbReference>
<dbReference type="SUPFAM" id="SSF47616">
    <property type="entry name" value="GST C-terminal domain-like"/>
    <property type="match status" value="1"/>
</dbReference>
<dbReference type="PROSITE" id="PS50404">
    <property type="entry name" value="GST_NTER"/>
    <property type="match status" value="1"/>
</dbReference>
<reference evidence="4 5" key="1">
    <citation type="journal article" date="2020" name="Biotechnol. Biofuels">
        <title>New insights from the biogas microbiome by comprehensive genome-resolved metagenomics of nearly 1600 species originating from multiple anaerobic digesters.</title>
        <authorList>
            <person name="Campanaro S."/>
            <person name="Treu L."/>
            <person name="Rodriguez-R L.M."/>
            <person name="Kovalovszki A."/>
            <person name="Ziels R.M."/>
            <person name="Maus I."/>
            <person name="Zhu X."/>
            <person name="Kougias P.G."/>
            <person name="Basile A."/>
            <person name="Luo G."/>
            <person name="Schluter A."/>
            <person name="Konstantinidis K.T."/>
            <person name="Angelidaki I."/>
        </authorList>
    </citation>
    <scope>NUCLEOTIDE SEQUENCE [LARGE SCALE GENOMIC DNA]</scope>
    <source>
        <strain evidence="4">AS04akNAM_125</strain>
    </source>
</reference>
<accession>A0A832PKI9</accession>
<dbReference type="InterPro" id="IPR040079">
    <property type="entry name" value="Glutathione_S-Trfase"/>
</dbReference>
<dbReference type="PANTHER" id="PTHR44051:SF8">
    <property type="entry name" value="GLUTATHIONE S-TRANSFERASE GSTA"/>
    <property type="match status" value="1"/>
</dbReference>
<dbReference type="FunFam" id="3.40.30.10:FF:000331">
    <property type="entry name" value="Glutathione S-transferase"/>
    <property type="match status" value="1"/>
</dbReference>
<dbReference type="EMBL" id="DULP01000063">
    <property type="protein sequence ID" value="HHW33294.1"/>
    <property type="molecule type" value="Genomic_DNA"/>
</dbReference>
<dbReference type="Proteomes" id="UP000580830">
    <property type="component" value="Unassembled WGS sequence"/>
</dbReference>
<dbReference type="SUPFAM" id="SSF52833">
    <property type="entry name" value="Thioredoxin-like"/>
    <property type="match status" value="1"/>
</dbReference>
<gene>
    <name evidence="4" type="ORF">GXX24_04015</name>
</gene>
<proteinExistence type="inferred from homology"/>
<evidence type="ECO:0000259" key="2">
    <source>
        <dbReference type="PROSITE" id="PS50404"/>
    </source>
</evidence>
<dbReference type="PROSITE" id="PS50405">
    <property type="entry name" value="GST_CTER"/>
    <property type="match status" value="1"/>
</dbReference>
<dbReference type="SFLD" id="SFLDS00019">
    <property type="entry name" value="Glutathione_Transferase_(cytos"/>
    <property type="match status" value="1"/>
</dbReference>
<dbReference type="Pfam" id="PF00043">
    <property type="entry name" value="GST_C"/>
    <property type="match status" value="1"/>
</dbReference>
<dbReference type="InterPro" id="IPR004045">
    <property type="entry name" value="Glutathione_S-Trfase_N"/>
</dbReference>
<dbReference type="GO" id="GO:0016740">
    <property type="term" value="F:transferase activity"/>
    <property type="evidence" value="ECO:0007669"/>
    <property type="project" value="UniProtKB-KW"/>
</dbReference>
<dbReference type="PANTHER" id="PTHR44051">
    <property type="entry name" value="GLUTATHIONE S-TRANSFERASE-RELATED"/>
    <property type="match status" value="1"/>
</dbReference>
<dbReference type="Gene3D" id="3.40.30.10">
    <property type="entry name" value="Glutaredoxin"/>
    <property type="match status" value="1"/>
</dbReference>
<dbReference type="CDD" id="cd03207">
    <property type="entry name" value="GST_C_8"/>
    <property type="match status" value="1"/>
</dbReference>
<evidence type="ECO:0000313" key="5">
    <source>
        <dbReference type="Proteomes" id="UP000580830"/>
    </source>
</evidence>
<dbReference type="InterPro" id="IPR004046">
    <property type="entry name" value="GST_C"/>
</dbReference>
<evidence type="ECO:0000256" key="1">
    <source>
        <dbReference type="RuleBase" id="RU003494"/>
    </source>
</evidence>
<dbReference type="AlphaFoldDB" id="A0A832PKI9"/>
<dbReference type="Gene3D" id="1.20.1050.10">
    <property type="match status" value="1"/>
</dbReference>
<dbReference type="CDD" id="cd03046">
    <property type="entry name" value="GST_N_GTT1_like"/>
    <property type="match status" value="1"/>
</dbReference>
<dbReference type="Pfam" id="PF02798">
    <property type="entry name" value="GST_N"/>
    <property type="match status" value="1"/>
</dbReference>
<sequence>MLTITTFDRVPQAARGYVRDLRVRWACEEAGLDYRVETVPLDPRTPDHVARQPFAQVPILRDGGRVLFESGAIVLYLAGRSAALMPPGRGPEVTQWVIAALNSVESWIFPWLIARFQGDEAATGKALPQMNARLGQMQAVLAGRDWLLDEGFSAADLIMADVLRIVNDAGALAEYPALAAYVARATARPAFARAHAAQMAHFATQDGAPE</sequence>
<evidence type="ECO:0000313" key="4">
    <source>
        <dbReference type="EMBL" id="HHW33294.1"/>
    </source>
</evidence>
<feature type="domain" description="GST N-terminal" evidence="2">
    <location>
        <begin position="22"/>
        <end position="85"/>
    </location>
</feature>
<comment type="similarity">
    <text evidence="1">Belongs to the GST superfamily.</text>
</comment>
<dbReference type="InterPro" id="IPR036282">
    <property type="entry name" value="Glutathione-S-Trfase_C_sf"/>
</dbReference>
<comment type="caution">
    <text evidence="4">The sequence shown here is derived from an EMBL/GenBank/DDBJ whole genome shotgun (WGS) entry which is preliminary data.</text>
</comment>
<feature type="domain" description="GST C-terminal" evidence="3">
    <location>
        <begin position="90"/>
        <end position="202"/>
    </location>
</feature>
<protein>
    <submittedName>
        <fullName evidence="4">Glutathione S-transferase family protein</fullName>
    </submittedName>
</protein>